<feature type="region of interest" description="Disordered" evidence="5">
    <location>
        <begin position="1"/>
        <end position="40"/>
    </location>
</feature>
<keyword evidence="2" id="KW-0813">Transport</keyword>
<name>F9UFW5_9GAMM</name>
<dbReference type="SUPFAM" id="SSF47188">
    <property type="entry name" value="Hemerythrin-like"/>
    <property type="match status" value="1"/>
</dbReference>
<dbReference type="GO" id="GO:0046872">
    <property type="term" value="F:metal ion binding"/>
    <property type="evidence" value="ECO:0007669"/>
    <property type="project" value="UniProtKB-KW"/>
</dbReference>
<dbReference type="PROSITE" id="PS00550">
    <property type="entry name" value="HEMERYTHRINS"/>
    <property type="match status" value="1"/>
</dbReference>
<comment type="similarity">
    <text evidence="1">Belongs to the hemerythrin family.</text>
</comment>
<keyword evidence="4" id="KW-0408">Iron</keyword>
<reference evidence="7 8" key="1">
    <citation type="submission" date="2011-06" db="EMBL/GenBank/DDBJ databases">
        <title>The draft genome of Thiocapsa marina 5811.</title>
        <authorList>
            <consortium name="US DOE Joint Genome Institute (JGI-PGF)"/>
            <person name="Lucas S."/>
            <person name="Han J."/>
            <person name="Cheng J.-F."/>
            <person name="Goodwin L."/>
            <person name="Pitluck S."/>
            <person name="Peters L."/>
            <person name="Land M.L."/>
            <person name="Hauser L."/>
            <person name="Vogl K."/>
            <person name="Liu Z."/>
            <person name="Imhoff J."/>
            <person name="Thiel V."/>
            <person name="Frigaard N.-U."/>
            <person name="Bryant D."/>
            <person name="Woyke T.J."/>
        </authorList>
    </citation>
    <scope>NUCLEOTIDE SEQUENCE [LARGE SCALE GENOMIC DNA]</scope>
    <source>
        <strain evidence="7 8">5811</strain>
    </source>
</reference>
<sequence length="191" mass="21702">MNRDTPHVAGAPAVGQAQSDRLAAAVASRDNQPSRRLEGPVQTPLMWRDEWCMGIPALDADHRRLVTLVNALLASQPGARHDRGRTGDGLEQNTAQSEPLARFEALLSHLRHHFEREEAIMLSIDYDDFQTHKCEHSLQLAELTELHRQVVREHGDAFGQESLQWVKQWCFDHFVAEDRRLARAYAEATRP</sequence>
<dbReference type="InterPro" id="IPR012312">
    <property type="entry name" value="Hemerythrin-like"/>
</dbReference>
<evidence type="ECO:0000259" key="6">
    <source>
        <dbReference type="Pfam" id="PF01814"/>
    </source>
</evidence>
<organism evidence="7 8">
    <name type="scientific">Thiocapsa marina 5811</name>
    <dbReference type="NCBI Taxonomy" id="768671"/>
    <lineage>
        <taxon>Bacteria</taxon>
        <taxon>Pseudomonadati</taxon>
        <taxon>Pseudomonadota</taxon>
        <taxon>Gammaproteobacteria</taxon>
        <taxon>Chromatiales</taxon>
        <taxon>Chromatiaceae</taxon>
        <taxon>Thiocapsa</taxon>
    </lineage>
</organism>
<evidence type="ECO:0000256" key="4">
    <source>
        <dbReference type="ARBA" id="ARBA00023004"/>
    </source>
</evidence>
<evidence type="ECO:0000256" key="5">
    <source>
        <dbReference type="SAM" id="MobiDB-lite"/>
    </source>
</evidence>
<dbReference type="Pfam" id="PF01814">
    <property type="entry name" value="Hemerythrin"/>
    <property type="match status" value="1"/>
</dbReference>
<proteinExistence type="inferred from homology"/>
<dbReference type="Gene3D" id="1.20.120.50">
    <property type="entry name" value="Hemerythrin-like"/>
    <property type="match status" value="1"/>
</dbReference>
<dbReference type="GO" id="GO:0005344">
    <property type="term" value="F:oxygen carrier activity"/>
    <property type="evidence" value="ECO:0007669"/>
    <property type="project" value="UniProtKB-KW"/>
</dbReference>
<dbReference type="eggNOG" id="COG2703">
    <property type="taxonomic scope" value="Bacteria"/>
</dbReference>
<dbReference type="PANTHER" id="PTHR37164">
    <property type="entry name" value="BACTERIOHEMERYTHRIN"/>
    <property type="match status" value="1"/>
</dbReference>
<evidence type="ECO:0000313" key="7">
    <source>
        <dbReference type="EMBL" id="EGV16989.1"/>
    </source>
</evidence>
<dbReference type="AlphaFoldDB" id="F9UFW5"/>
<dbReference type="InterPro" id="IPR016131">
    <property type="entry name" value="Haemerythrin_Fe_BS"/>
</dbReference>
<feature type="domain" description="Hemerythrin-like" evidence="6">
    <location>
        <begin position="54"/>
        <end position="183"/>
    </location>
</feature>
<dbReference type="NCBIfam" id="TIGR02481">
    <property type="entry name" value="hemeryth_dom"/>
    <property type="match status" value="1"/>
</dbReference>
<dbReference type="STRING" id="768671.ThimaDRAFT_3818"/>
<keyword evidence="3" id="KW-0479">Metal-binding</keyword>
<dbReference type="RefSeq" id="WP_007194690.1">
    <property type="nucleotide sequence ID" value="NZ_AFWV01000013.1"/>
</dbReference>
<dbReference type="InterPro" id="IPR012827">
    <property type="entry name" value="Hemerythrin_metal-bd"/>
</dbReference>
<protein>
    <submittedName>
        <fullName evidence="7">Hemerythrin-like metal-binding protein</fullName>
    </submittedName>
</protein>
<gene>
    <name evidence="7" type="ORF">ThimaDRAFT_3818</name>
</gene>
<dbReference type="PANTHER" id="PTHR37164:SF1">
    <property type="entry name" value="BACTERIOHEMERYTHRIN"/>
    <property type="match status" value="1"/>
</dbReference>
<evidence type="ECO:0000256" key="3">
    <source>
        <dbReference type="ARBA" id="ARBA00022723"/>
    </source>
</evidence>
<keyword evidence="8" id="KW-1185">Reference proteome</keyword>
<dbReference type="InterPro" id="IPR035938">
    <property type="entry name" value="Hemerythrin-like_sf"/>
</dbReference>
<dbReference type="OrthoDB" id="1122424at2"/>
<accession>F9UFW5</accession>
<keyword evidence="2" id="KW-0561">Oxygen transport</keyword>
<dbReference type="Proteomes" id="UP000005459">
    <property type="component" value="Unassembled WGS sequence"/>
</dbReference>
<evidence type="ECO:0000313" key="8">
    <source>
        <dbReference type="Proteomes" id="UP000005459"/>
    </source>
</evidence>
<dbReference type="EMBL" id="AFWV01000013">
    <property type="protein sequence ID" value="EGV16989.1"/>
    <property type="molecule type" value="Genomic_DNA"/>
</dbReference>
<dbReference type="CDD" id="cd12107">
    <property type="entry name" value="Hemerythrin"/>
    <property type="match status" value="1"/>
</dbReference>
<evidence type="ECO:0000256" key="2">
    <source>
        <dbReference type="ARBA" id="ARBA00022621"/>
    </source>
</evidence>
<dbReference type="InterPro" id="IPR050669">
    <property type="entry name" value="Hemerythrin"/>
</dbReference>
<evidence type="ECO:0000256" key="1">
    <source>
        <dbReference type="ARBA" id="ARBA00010587"/>
    </source>
</evidence>